<evidence type="ECO:0000256" key="4">
    <source>
        <dbReference type="ARBA" id="ARBA00022525"/>
    </source>
</evidence>
<accession>A0A418SEI0</accession>
<dbReference type="AlphaFoldDB" id="A0A418SEI0"/>
<dbReference type="PROSITE" id="PS50035">
    <property type="entry name" value="PLD"/>
    <property type="match status" value="2"/>
</dbReference>
<dbReference type="SMART" id="SM00155">
    <property type="entry name" value="PLDc"/>
    <property type="match status" value="2"/>
</dbReference>
<keyword evidence="7" id="KW-1185">Reference proteome</keyword>
<comment type="function">
    <text evidence="1">Could be a virulence factor.</text>
</comment>
<dbReference type="SUPFAM" id="SSF56024">
    <property type="entry name" value="Phospholipase D/nuclease"/>
    <property type="match status" value="2"/>
</dbReference>
<protein>
    <recommendedName>
        <fullName evidence="3">Phospholipase D</fullName>
    </recommendedName>
    <alternativeName>
        <fullName evidence="5">Choline phosphatase</fullName>
    </alternativeName>
</protein>
<dbReference type="OrthoDB" id="9814092at2"/>
<dbReference type="InterPro" id="IPR025202">
    <property type="entry name" value="PLD-like_dom"/>
</dbReference>
<keyword evidence="6" id="KW-0808">Transferase</keyword>
<dbReference type="GO" id="GO:0032049">
    <property type="term" value="P:cardiolipin biosynthetic process"/>
    <property type="evidence" value="ECO:0007669"/>
    <property type="project" value="UniProtKB-ARBA"/>
</dbReference>
<evidence type="ECO:0000256" key="5">
    <source>
        <dbReference type="ARBA" id="ARBA00029594"/>
    </source>
</evidence>
<dbReference type="Gene3D" id="3.30.870.10">
    <property type="entry name" value="Endonuclease Chain A"/>
    <property type="match status" value="2"/>
</dbReference>
<evidence type="ECO:0000256" key="1">
    <source>
        <dbReference type="ARBA" id="ARBA00003145"/>
    </source>
</evidence>
<evidence type="ECO:0000313" key="7">
    <source>
        <dbReference type="Proteomes" id="UP000283786"/>
    </source>
</evidence>
<name>A0A418SEI0_9RHOB</name>
<dbReference type="PANTHER" id="PTHR21248">
    <property type="entry name" value="CARDIOLIPIN SYNTHASE"/>
    <property type="match status" value="1"/>
</dbReference>
<keyword evidence="4" id="KW-0964">Secreted</keyword>
<comment type="subcellular location">
    <subcellularLocation>
        <location evidence="2">Secreted</location>
    </subcellularLocation>
</comment>
<proteinExistence type="predicted"/>
<evidence type="ECO:0000256" key="3">
    <source>
        <dbReference type="ARBA" id="ARBA00018392"/>
    </source>
</evidence>
<dbReference type="CDD" id="cd09111">
    <property type="entry name" value="PLDc_ymdC_like_1"/>
    <property type="match status" value="1"/>
</dbReference>
<evidence type="ECO:0000256" key="2">
    <source>
        <dbReference type="ARBA" id="ARBA00004613"/>
    </source>
</evidence>
<dbReference type="GO" id="GO:0005576">
    <property type="term" value="C:extracellular region"/>
    <property type="evidence" value="ECO:0007669"/>
    <property type="project" value="UniProtKB-SubCell"/>
</dbReference>
<organism evidence="6 7">
    <name type="scientific">Pseudooceanicola algae</name>
    <dbReference type="NCBI Taxonomy" id="1537215"/>
    <lineage>
        <taxon>Bacteria</taxon>
        <taxon>Pseudomonadati</taxon>
        <taxon>Pseudomonadota</taxon>
        <taxon>Alphaproteobacteria</taxon>
        <taxon>Rhodobacterales</taxon>
        <taxon>Paracoccaceae</taxon>
        <taxon>Pseudooceanicola</taxon>
    </lineage>
</organism>
<reference evidence="6 7" key="1">
    <citation type="submission" date="2020-08" db="EMBL/GenBank/DDBJ databases">
        <title>Genome sequence of Rhodobacteraceae bacterium Lw-13e.</title>
        <authorList>
            <person name="Poehlein A."/>
            <person name="Wolter L."/>
            <person name="Daniel R."/>
            <person name="Brinkhoff T."/>
        </authorList>
    </citation>
    <scope>NUCLEOTIDE SEQUENCE [LARGE SCALE GENOMIC DNA]</scope>
    <source>
        <strain evidence="6 7">Lw-13e</strain>
    </source>
</reference>
<gene>
    <name evidence="6" type="primary">clsC</name>
    <name evidence="6" type="ORF">PSAL_009430</name>
</gene>
<evidence type="ECO:0000313" key="6">
    <source>
        <dbReference type="EMBL" id="QPM89717.1"/>
    </source>
</evidence>
<dbReference type="PANTHER" id="PTHR21248:SF12">
    <property type="entry name" value="CARDIOLIPIN SYNTHASE C"/>
    <property type="match status" value="1"/>
</dbReference>
<dbReference type="RefSeq" id="WP_119840111.1">
    <property type="nucleotide sequence ID" value="NZ_CP060436.1"/>
</dbReference>
<sequence>MRFLRALLVLIVLCGLFVFGGRLLYPLPDLSEREISLARPVNDQSRLGALSASLGAQNPGKTGVLALESGQDALISRLALAEAAETEINAQYYIWQDDTSGILLLEALRRAAERGVRVRLLLDDNGVPGMDGYLSALNALDKFDIRLFNPSTVRSPKIMGYAFDFMRMNRRMHNKSFTVDGVTAIIGGRNIGNDYFRVGENDYYVDLDVLATGEVVQDTVNVFDDYWNSASVFELETIIPEAADLSVFTNRAQEIRDAPEAQAFFTDIQSTAQAFIDTPATLEWTDVRLVADDPVKGLGIARPDQLTITRLTEMMGHVQDRLDLVSAYFIAGTEGTTFFGNLVAEGAEVNILTNALNTTDVLLVHSGYTKYRRALLDAGVRLFELKLRGGATSPSSSVQVKPFGLSGASLHAKTFAIDQRQIFIGSFNFDPRSAQLNTEMGYLIDSPDLARRLSRAFDDSVPEVSYQPRLSAEDRLVWIEADDAGDFDVYQQEPGATLLQQITLTLMGCLPIEWML</sequence>
<dbReference type="CDD" id="cd09113">
    <property type="entry name" value="PLDc_ymdC_like_2"/>
    <property type="match status" value="1"/>
</dbReference>
<dbReference type="EMBL" id="CP060436">
    <property type="protein sequence ID" value="QPM89717.1"/>
    <property type="molecule type" value="Genomic_DNA"/>
</dbReference>
<dbReference type="GO" id="GO:0030572">
    <property type="term" value="F:phosphatidyltransferase activity"/>
    <property type="evidence" value="ECO:0007669"/>
    <property type="project" value="UniProtKB-ARBA"/>
</dbReference>
<dbReference type="KEGG" id="palw:PSAL_009430"/>
<dbReference type="Proteomes" id="UP000283786">
    <property type="component" value="Chromosome"/>
</dbReference>
<dbReference type="Pfam" id="PF13091">
    <property type="entry name" value="PLDc_2"/>
    <property type="match status" value="2"/>
</dbReference>
<dbReference type="InterPro" id="IPR001736">
    <property type="entry name" value="PLipase_D/transphosphatidylase"/>
</dbReference>